<sequence length="76" mass="8516">MKILHEISTFAAEVTKIVCIEKYWIEIKLIDAGGNKKFGNISKLVLGLFTLPFSNASIECTFSIVNIIKDKLQNVD</sequence>
<organism evidence="1 2">
    <name type="scientific">Atta colombica</name>
    <dbReference type="NCBI Taxonomy" id="520822"/>
    <lineage>
        <taxon>Eukaryota</taxon>
        <taxon>Metazoa</taxon>
        <taxon>Ecdysozoa</taxon>
        <taxon>Arthropoda</taxon>
        <taxon>Hexapoda</taxon>
        <taxon>Insecta</taxon>
        <taxon>Pterygota</taxon>
        <taxon>Neoptera</taxon>
        <taxon>Endopterygota</taxon>
        <taxon>Hymenoptera</taxon>
        <taxon>Apocrita</taxon>
        <taxon>Aculeata</taxon>
        <taxon>Formicoidea</taxon>
        <taxon>Formicidae</taxon>
        <taxon>Myrmicinae</taxon>
        <taxon>Atta</taxon>
    </lineage>
</organism>
<accession>A0A151I3L5</accession>
<name>A0A151I3L5_9HYME</name>
<protein>
    <recommendedName>
        <fullName evidence="3">HAT C-terminal dimerisation domain-containing protein</fullName>
    </recommendedName>
</protein>
<reference evidence="1 2" key="1">
    <citation type="submission" date="2015-09" db="EMBL/GenBank/DDBJ databases">
        <title>Atta colombica WGS genome.</title>
        <authorList>
            <person name="Nygaard S."/>
            <person name="Hu H."/>
            <person name="Boomsma J."/>
            <person name="Zhang G."/>
        </authorList>
    </citation>
    <scope>NUCLEOTIDE SEQUENCE [LARGE SCALE GENOMIC DNA]</scope>
    <source>
        <strain evidence="1">Treedump-2</strain>
        <tissue evidence="1">Whole body</tissue>
    </source>
</reference>
<evidence type="ECO:0008006" key="3">
    <source>
        <dbReference type="Google" id="ProtNLM"/>
    </source>
</evidence>
<dbReference type="Proteomes" id="UP000078540">
    <property type="component" value="Unassembled WGS sequence"/>
</dbReference>
<keyword evidence="2" id="KW-1185">Reference proteome</keyword>
<evidence type="ECO:0000313" key="2">
    <source>
        <dbReference type="Proteomes" id="UP000078540"/>
    </source>
</evidence>
<gene>
    <name evidence="1" type="ORF">ALC53_05842</name>
</gene>
<dbReference type="AlphaFoldDB" id="A0A151I3L5"/>
<proteinExistence type="predicted"/>
<evidence type="ECO:0000313" key="1">
    <source>
        <dbReference type="EMBL" id="KYM83693.1"/>
    </source>
</evidence>
<dbReference type="EMBL" id="KQ976483">
    <property type="protein sequence ID" value="KYM83693.1"/>
    <property type="molecule type" value="Genomic_DNA"/>
</dbReference>